<dbReference type="AlphaFoldDB" id="X0WHZ9"/>
<sequence length="186" mass="20011">MTANSQGAGKKPSRLRRVVEVVTVASATASLASPGKKIAVMAAVTLFWCGITGVFVGFAAYGLYKQADARRRFVATPGTVTSARVEVDRGEDDTTYTPVIEYRYSVGGVEYRGDRHSYGMMGSSDCHWAEGVVAAYRRPGPITVYYDPAAPAEAVLVLGTDPVLYFVVLFLQPFLVVGLALLIYTV</sequence>
<accession>X0WHZ9</accession>
<feature type="non-terminal residue" evidence="3">
    <location>
        <position position="186"/>
    </location>
</feature>
<keyword evidence="1" id="KW-1133">Transmembrane helix</keyword>
<dbReference type="EMBL" id="BARS01047887">
    <property type="protein sequence ID" value="GAG30579.1"/>
    <property type="molecule type" value="Genomic_DNA"/>
</dbReference>
<feature type="domain" description="DUF3592" evidence="2">
    <location>
        <begin position="76"/>
        <end position="159"/>
    </location>
</feature>
<reference evidence="3" key="1">
    <citation type="journal article" date="2014" name="Front. Microbiol.">
        <title>High frequency of phylogenetically diverse reductive dehalogenase-homologous genes in deep subseafloor sedimentary metagenomes.</title>
        <authorList>
            <person name="Kawai M."/>
            <person name="Futagami T."/>
            <person name="Toyoda A."/>
            <person name="Takaki Y."/>
            <person name="Nishi S."/>
            <person name="Hori S."/>
            <person name="Arai W."/>
            <person name="Tsubouchi T."/>
            <person name="Morono Y."/>
            <person name="Uchiyama I."/>
            <person name="Ito T."/>
            <person name="Fujiyama A."/>
            <person name="Inagaki F."/>
            <person name="Takami H."/>
        </authorList>
    </citation>
    <scope>NUCLEOTIDE SEQUENCE</scope>
    <source>
        <strain evidence="3">Expedition CK06-06</strain>
    </source>
</reference>
<proteinExistence type="predicted"/>
<organism evidence="3">
    <name type="scientific">marine sediment metagenome</name>
    <dbReference type="NCBI Taxonomy" id="412755"/>
    <lineage>
        <taxon>unclassified sequences</taxon>
        <taxon>metagenomes</taxon>
        <taxon>ecological metagenomes</taxon>
    </lineage>
</organism>
<keyword evidence="1" id="KW-0472">Membrane</keyword>
<dbReference type="Pfam" id="PF12158">
    <property type="entry name" value="DUF3592"/>
    <property type="match status" value="1"/>
</dbReference>
<name>X0WHZ9_9ZZZZ</name>
<evidence type="ECO:0000256" key="1">
    <source>
        <dbReference type="SAM" id="Phobius"/>
    </source>
</evidence>
<evidence type="ECO:0000313" key="3">
    <source>
        <dbReference type="EMBL" id="GAG30579.1"/>
    </source>
</evidence>
<dbReference type="InterPro" id="IPR021994">
    <property type="entry name" value="DUF3592"/>
</dbReference>
<evidence type="ECO:0000259" key="2">
    <source>
        <dbReference type="Pfam" id="PF12158"/>
    </source>
</evidence>
<protein>
    <recommendedName>
        <fullName evidence="2">DUF3592 domain-containing protein</fullName>
    </recommendedName>
</protein>
<gene>
    <name evidence="3" type="ORF">S01H1_71871</name>
</gene>
<keyword evidence="1" id="KW-0812">Transmembrane</keyword>
<comment type="caution">
    <text evidence="3">The sequence shown here is derived from an EMBL/GenBank/DDBJ whole genome shotgun (WGS) entry which is preliminary data.</text>
</comment>
<feature type="transmembrane region" description="Helical" evidence="1">
    <location>
        <begin position="163"/>
        <end position="184"/>
    </location>
</feature>
<feature type="transmembrane region" description="Helical" evidence="1">
    <location>
        <begin position="38"/>
        <end position="64"/>
    </location>
</feature>